<organism evidence="7 8">
    <name type="scientific">Paenibacillus sediminis</name>
    <dbReference type="NCBI Taxonomy" id="664909"/>
    <lineage>
        <taxon>Bacteria</taxon>
        <taxon>Bacillati</taxon>
        <taxon>Bacillota</taxon>
        <taxon>Bacilli</taxon>
        <taxon>Bacillales</taxon>
        <taxon>Paenibacillaceae</taxon>
        <taxon>Paenibacillus</taxon>
    </lineage>
</organism>
<dbReference type="SUPFAM" id="SSF52172">
    <property type="entry name" value="CheY-like"/>
    <property type="match status" value="1"/>
</dbReference>
<evidence type="ECO:0000256" key="2">
    <source>
        <dbReference type="ARBA" id="ARBA00023125"/>
    </source>
</evidence>
<dbReference type="PRINTS" id="PR00032">
    <property type="entry name" value="HTHARAC"/>
</dbReference>
<dbReference type="InterPro" id="IPR001789">
    <property type="entry name" value="Sig_transdc_resp-reg_receiver"/>
</dbReference>
<dbReference type="Proteomes" id="UP001519273">
    <property type="component" value="Unassembled WGS sequence"/>
</dbReference>
<dbReference type="SUPFAM" id="SSF46689">
    <property type="entry name" value="Homeodomain-like"/>
    <property type="match status" value="2"/>
</dbReference>
<feature type="modified residue" description="4-aspartylphosphate" evidence="4">
    <location>
        <position position="54"/>
    </location>
</feature>
<feature type="domain" description="HTH araC/xylS-type" evidence="5">
    <location>
        <begin position="438"/>
        <end position="536"/>
    </location>
</feature>
<keyword evidence="2" id="KW-0238">DNA-binding</keyword>
<proteinExistence type="predicted"/>
<dbReference type="InterPro" id="IPR020449">
    <property type="entry name" value="Tscrpt_reg_AraC-type_HTH"/>
</dbReference>
<evidence type="ECO:0000256" key="3">
    <source>
        <dbReference type="ARBA" id="ARBA00023163"/>
    </source>
</evidence>
<dbReference type="PANTHER" id="PTHR43280">
    <property type="entry name" value="ARAC-FAMILY TRANSCRIPTIONAL REGULATOR"/>
    <property type="match status" value="1"/>
</dbReference>
<dbReference type="RefSeq" id="WP_209853101.1">
    <property type="nucleotide sequence ID" value="NZ_CBCRVE010000016.1"/>
</dbReference>
<dbReference type="PROSITE" id="PS50110">
    <property type="entry name" value="RESPONSE_REGULATORY"/>
    <property type="match status" value="1"/>
</dbReference>
<dbReference type="PROSITE" id="PS01124">
    <property type="entry name" value="HTH_ARAC_FAMILY_2"/>
    <property type="match status" value="1"/>
</dbReference>
<evidence type="ECO:0000259" key="5">
    <source>
        <dbReference type="PROSITE" id="PS01124"/>
    </source>
</evidence>
<reference evidence="7 8" key="1">
    <citation type="submission" date="2021-03" db="EMBL/GenBank/DDBJ databases">
        <title>Genomic Encyclopedia of Type Strains, Phase IV (KMG-IV): sequencing the most valuable type-strain genomes for metagenomic binning, comparative biology and taxonomic classification.</title>
        <authorList>
            <person name="Goeker M."/>
        </authorList>
    </citation>
    <scope>NUCLEOTIDE SEQUENCE [LARGE SCALE GENOMIC DNA]</scope>
    <source>
        <strain evidence="7 8">DSM 23491</strain>
    </source>
</reference>
<evidence type="ECO:0000313" key="7">
    <source>
        <dbReference type="EMBL" id="MBP1938534.1"/>
    </source>
</evidence>
<keyword evidence="8" id="KW-1185">Reference proteome</keyword>
<dbReference type="Gene3D" id="1.10.10.60">
    <property type="entry name" value="Homeodomain-like"/>
    <property type="match status" value="2"/>
</dbReference>
<dbReference type="InterPro" id="IPR009057">
    <property type="entry name" value="Homeodomain-like_sf"/>
</dbReference>
<keyword evidence="4" id="KW-0597">Phosphoprotein</keyword>
<dbReference type="PROSITE" id="PS00041">
    <property type="entry name" value="HTH_ARAC_FAMILY_1"/>
    <property type="match status" value="1"/>
</dbReference>
<feature type="domain" description="Response regulatory" evidence="6">
    <location>
        <begin position="2"/>
        <end position="119"/>
    </location>
</feature>
<dbReference type="SMART" id="SM00342">
    <property type="entry name" value="HTH_ARAC"/>
    <property type="match status" value="1"/>
</dbReference>
<name>A0ABS4H7N5_9BACL</name>
<dbReference type="InterPro" id="IPR011006">
    <property type="entry name" value="CheY-like_superfamily"/>
</dbReference>
<accession>A0ABS4H7N5</accession>
<sequence length="543" mass="63395">MRALIVDDEKHVRDAIRLLVDWDKHGIDEVLEAEDGIKAAEIVIESSPQIIMTDMRMPGQDGAQLLKWLHTNAPDSKVIVISGYDNFELVRHTIRYGGMDYILKPVEAEAVNEAIARAVTTWRSQEEERQRRFKQSIEMNQMKPLYHDKLLSELIMEDSAKDSVLTQLQAEFPYLKLAQSVTVAVMSTHQLDDAIVRKYEYNRELLFFTLINICNDFLKKQGKGIAFRHLERLDEIVILYWDDQDALNTALRNINEGITITLHRRMHFGVGSLHVFPNKAAASYHEARQSLWHRNLLHGDSYIHRDIRTETAQFKPLRLKAYQEKFRLAALSGSLDQMSSVLDEWMAQAKQLDFLTPEQLDQWNTEWDWLLEQWIEDGPLENEPEHESIIHSELTGWLPLGEDGLLSFPKWKEQWTKRLQAAGKMLTNVHGKENHVIFDIARYVERNYHEDISLQDIASRFYLSREYISRKFKQQFGVTLSDYLGNIRIEKAKVLLLNPQLRISQIAEMVGYQDEKYFSKVFKKIEGITPNDFRKQSHSLTQE</sequence>
<keyword evidence="3" id="KW-0804">Transcription</keyword>
<evidence type="ECO:0000256" key="4">
    <source>
        <dbReference type="PROSITE-ProRule" id="PRU00169"/>
    </source>
</evidence>
<dbReference type="Pfam" id="PF12833">
    <property type="entry name" value="HTH_18"/>
    <property type="match status" value="1"/>
</dbReference>
<evidence type="ECO:0000256" key="1">
    <source>
        <dbReference type="ARBA" id="ARBA00023015"/>
    </source>
</evidence>
<dbReference type="CDD" id="cd17536">
    <property type="entry name" value="REC_YesN-like"/>
    <property type="match status" value="1"/>
</dbReference>
<dbReference type="SMART" id="SM00448">
    <property type="entry name" value="REC"/>
    <property type="match status" value="1"/>
</dbReference>
<dbReference type="Gene3D" id="3.40.50.2300">
    <property type="match status" value="1"/>
</dbReference>
<dbReference type="InterPro" id="IPR018062">
    <property type="entry name" value="HTH_AraC-typ_CS"/>
</dbReference>
<dbReference type="Pfam" id="PF00072">
    <property type="entry name" value="Response_reg"/>
    <property type="match status" value="1"/>
</dbReference>
<evidence type="ECO:0000259" key="6">
    <source>
        <dbReference type="PROSITE" id="PS50110"/>
    </source>
</evidence>
<dbReference type="InterPro" id="IPR018060">
    <property type="entry name" value="HTH_AraC"/>
</dbReference>
<protein>
    <submittedName>
        <fullName evidence="7">Two-component system response regulator YesN</fullName>
    </submittedName>
</protein>
<gene>
    <name evidence="7" type="ORF">J2Z20_003474</name>
</gene>
<dbReference type="PANTHER" id="PTHR43280:SF2">
    <property type="entry name" value="HTH-TYPE TRANSCRIPTIONAL REGULATOR EXSA"/>
    <property type="match status" value="1"/>
</dbReference>
<comment type="caution">
    <text evidence="7">The sequence shown here is derived from an EMBL/GenBank/DDBJ whole genome shotgun (WGS) entry which is preliminary data.</text>
</comment>
<dbReference type="EMBL" id="JAGGKP010000017">
    <property type="protein sequence ID" value="MBP1938534.1"/>
    <property type="molecule type" value="Genomic_DNA"/>
</dbReference>
<evidence type="ECO:0000313" key="8">
    <source>
        <dbReference type="Proteomes" id="UP001519273"/>
    </source>
</evidence>
<keyword evidence="1" id="KW-0805">Transcription regulation</keyword>